<feature type="binding site" evidence="19">
    <location>
        <position position="78"/>
    </location>
    <ligand>
        <name>[2Fe-2S] cluster</name>
        <dbReference type="ChEBI" id="CHEBI:190135"/>
        <label>1</label>
    </ligand>
</feature>
<dbReference type="Gene3D" id="3.30.365.10">
    <property type="entry name" value="Aldehyde oxidase/xanthine dehydrogenase, molybdopterin binding domain"/>
    <property type="match status" value="4"/>
</dbReference>
<keyword evidence="6" id="KW-0285">Flavoprotein</keyword>
<dbReference type="Proteomes" id="UP001487740">
    <property type="component" value="Unassembled WGS sequence"/>
</dbReference>
<dbReference type="PANTHER" id="PTHR45444">
    <property type="entry name" value="XANTHINE DEHYDROGENASE"/>
    <property type="match status" value="1"/>
</dbReference>
<keyword evidence="14" id="KW-0576">Peroxisome</keyword>
<dbReference type="NCBIfam" id="TIGR02963">
    <property type="entry name" value="xanthine_xdhA"/>
    <property type="match status" value="1"/>
</dbReference>
<evidence type="ECO:0000256" key="15">
    <source>
        <dbReference type="ARBA" id="ARBA00034078"/>
    </source>
</evidence>
<dbReference type="InterPro" id="IPR037165">
    <property type="entry name" value="AldOxase/xan_DH_Mopterin-bd_sf"/>
</dbReference>
<dbReference type="FunFam" id="3.10.20.30:FF:000015">
    <property type="entry name" value="Aldehyde oxidase 1"/>
    <property type="match status" value="1"/>
</dbReference>
<dbReference type="FunFam" id="3.90.1170.50:FF:000001">
    <property type="entry name" value="Aldehyde oxidase 1"/>
    <property type="match status" value="1"/>
</dbReference>
<dbReference type="Gene3D" id="3.30.43.10">
    <property type="entry name" value="Uridine Diphospho-n-acetylenolpyruvylglucosamine Reductase, domain 2"/>
    <property type="match status" value="1"/>
</dbReference>
<dbReference type="FunFam" id="3.30.465.10:FF:000004">
    <property type="entry name" value="Xanthine dehydrogenase/oxidase"/>
    <property type="match status" value="1"/>
</dbReference>
<protein>
    <recommendedName>
        <fullName evidence="4">xanthine dehydrogenase</fullName>
        <ecNumber evidence="4">1.17.1.4</ecNumber>
    </recommendedName>
</protein>
<dbReference type="InterPro" id="IPR006058">
    <property type="entry name" value="2Fe2S_fd_BS"/>
</dbReference>
<dbReference type="GO" id="GO:0005777">
    <property type="term" value="C:peroxisome"/>
    <property type="evidence" value="ECO:0007669"/>
    <property type="project" value="UniProtKB-SubCell"/>
</dbReference>
<dbReference type="Pfam" id="PF03450">
    <property type="entry name" value="CO_deh_flav_C"/>
    <property type="match status" value="1"/>
</dbReference>
<evidence type="ECO:0000256" key="4">
    <source>
        <dbReference type="ARBA" id="ARBA00013123"/>
    </source>
</evidence>
<feature type="binding site" evidence="19">
    <location>
        <position position="121"/>
    </location>
    <ligand>
        <name>[2Fe-2S] cluster</name>
        <dbReference type="ChEBI" id="CHEBI:190135"/>
        <label>2</label>
    </ligand>
</feature>
<comment type="subcellular location">
    <subcellularLocation>
        <location evidence="2">Peroxisome</location>
    </subcellularLocation>
</comment>
<evidence type="ECO:0000256" key="5">
    <source>
        <dbReference type="ARBA" id="ARBA00022505"/>
    </source>
</evidence>
<feature type="binding site" evidence="18">
    <location>
        <begin position="279"/>
        <end position="286"/>
    </location>
    <ligand>
        <name>FAD</name>
        <dbReference type="ChEBI" id="CHEBI:57692"/>
    </ligand>
</feature>
<feature type="binding site" evidence="18">
    <location>
        <position position="359"/>
    </location>
    <ligand>
        <name>FAD</name>
        <dbReference type="ChEBI" id="CHEBI:57692"/>
    </ligand>
</feature>
<evidence type="ECO:0000259" key="20">
    <source>
        <dbReference type="PROSITE" id="PS51085"/>
    </source>
</evidence>
<evidence type="ECO:0000256" key="8">
    <source>
        <dbReference type="ARBA" id="ARBA00022723"/>
    </source>
</evidence>
<feature type="binding site" evidence="18">
    <location>
        <position position="935"/>
    </location>
    <ligand>
        <name>substrate</name>
    </ligand>
</feature>
<dbReference type="SUPFAM" id="SSF56003">
    <property type="entry name" value="Molybdenum cofactor-binding domain"/>
    <property type="match status" value="1"/>
</dbReference>
<evidence type="ECO:0000256" key="1">
    <source>
        <dbReference type="ARBA" id="ARBA00001974"/>
    </source>
</evidence>
<dbReference type="SUPFAM" id="SSF47741">
    <property type="entry name" value="CO dehydrogenase ISP C-domain like"/>
    <property type="match status" value="1"/>
</dbReference>
<dbReference type="PROSITE" id="PS51085">
    <property type="entry name" value="2FE2S_FER_2"/>
    <property type="match status" value="1"/>
</dbReference>
<dbReference type="Gene3D" id="3.90.1170.50">
    <property type="entry name" value="Aldehyde oxidase/xanthine dehydrogenase, a/b hammerhead"/>
    <property type="match status" value="1"/>
</dbReference>
<dbReference type="GO" id="GO:0071949">
    <property type="term" value="F:FAD binding"/>
    <property type="evidence" value="ECO:0007669"/>
    <property type="project" value="InterPro"/>
</dbReference>
<dbReference type="InterPro" id="IPR046867">
    <property type="entry name" value="AldOxase/xan_DH_MoCoBD2"/>
</dbReference>
<dbReference type="InterPro" id="IPR000674">
    <property type="entry name" value="Ald_Oxase/Xan_DH_a/b"/>
</dbReference>
<evidence type="ECO:0000256" key="7">
    <source>
        <dbReference type="ARBA" id="ARBA00022714"/>
    </source>
</evidence>
<gene>
    <name evidence="22" type="ORF">O3P69_008249</name>
</gene>
<name>A0AAW0T1W5_SCYPA</name>
<feature type="binding site" evidence="18">
    <location>
        <position position="427"/>
    </location>
    <ligand>
        <name>FAD</name>
        <dbReference type="ChEBI" id="CHEBI:57692"/>
    </ligand>
</feature>
<dbReference type="InterPro" id="IPR036683">
    <property type="entry name" value="CO_DH_flav_C_dom_sf"/>
</dbReference>
<dbReference type="FunFam" id="3.30.365.10:FF:000003">
    <property type="entry name" value="Aldehyde oxidase 1"/>
    <property type="match status" value="1"/>
</dbReference>
<evidence type="ECO:0000256" key="10">
    <source>
        <dbReference type="ARBA" id="ARBA00023002"/>
    </source>
</evidence>
<comment type="cofactor">
    <cofactor evidence="15">
        <name>[2Fe-2S] cluster</name>
        <dbReference type="ChEBI" id="CHEBI:190135"/>
    </cofactor>
</comment>
<comment type="caution">
    <text evidence="22">The sequence shown here is derived from an EMBL/GenBank/DDBJ whole genome shotgun (WGS) entry which is preliminary data.</text>
</comment>
<feature type="domain" description="2Fe-2S ferredoxin-type" evidence="20">
    <location>
        <begin position="9"/>
        <end position="96"/>
    </location>
</feature>
<proteinExistence type="inferred from homology"/>
<comment type="catalytic activity">
    <reaction evidence="17">
        <text>hypoxanthine + NAD(+) + H2O = xanthine + NADH + H(+)</text>
        <dbReference type="Rhea" id="RHEA:24670"/>
        <dbReference type="ChEBI" id="CHEBI:15377"/>
        <dbReference type="ChEBI" id="CHEBI:15378"/>
        <dbReference type="ChEBI" id="CHEBI:17368"/>
        <dbReference type="ChEBI" id="CHEBI:17712"/>
        <dbReference type="ChEBI" id="CHEBI:57540"/>
        <dbReference type="ChEBI" id="CHEBI:57945"/>
        <dbReference type="EC" id="1.17.1.4"/>
    </reaction>
</comment>
<feature type="binding site" evidence="18">
    <location>
        <position position="445"/>
    </location>
    <ligand>
        <name>FAD</name>
        <dbReference type="ChEBI" id="CHEBI:57692"/>
    </ligand>
</feature>
<comment type="cofactor">
    <cofactor evidence="1 18">
        <name>FAD</name>
        <dbReference type="ChEBI" id="CHEBI:57692"/>
    </cofactor>
</comment>
<dbReference type="Pfam" id="PF00111">
    <property type="entry name" value="Fer2"/>
    <property type="match status" value="1"/>
</dbReference>
<sequence>MSHDAPCSNTLVFFVNGSKVEDADVDPECSLLVYLRTKLRLCGTKLGCGEGGCGACTVMLSKYIRAEDKVKHYSVNACLTPVASLHGLAVTTVEGIGSTKTGLHAVQERLAKAHGSQCGFCTPGIVMSMYTLLRNNPQPTMAQLDEYFTGNLCRCTGYRPILDGYRSLTTSAGPTCGKANCCMLNVGGCGTMNRENPVKNGGMEELDDESGRSGHNLFQASAMRPYDPSQEIIFPPELKVRNDLERERLEFKGPRVVFHRPATLEQLLHLKDLHPTAKIIGGNTEVGVEVQYKNQLYPVLINPINVAELTSIQETSTGMVFGAAVTLTAMEEVLKEQVTLKHESRTRVFAAIIEMLRWFAGKQIRNAAAIGGNIMTASPISDLNPLLTAAGATLTLHSKNGGERQVTLDHTFFTGYRRTVVHPQEVLININIPFTQQNEYFFGYKQARRREDDIAIVNAGCKVVFRPDSIEVLKLDLAFGGMAPTTVMALGTMKELVGRKWDASLLEDGTSQLTRDLPLAFSAPGGMVEYRRALTLSFFFKFYLSVRGLLNQILPELVAPLTHDEQLAVSPHQYTEPSSSQLFQRVSPGQSQIDPIGRPIVHTSAFKQTTGEAVYIDDMPPFVNELYAALVLSSRANAKILGIDESEALKVEGVERFICARDLSEERNQILDYEVFASKMVDCMGQVVGVVVAKDQPTAQRAARLVRVNYEDLDTPIITIQDAIDKKSWWNKWTMKRGDAEAALKAAPYTLEGETHIGGQEHFYMETNAHIAIPKGEDGEMEIISTTQNPSETQLAVAKALGVANNKVVCRVKRLGGGFGGKETRSTTISVPICVAASITGRPVRIMLDRHEDMVITGGRHPFLCRWRVGFTDQGIIKAADLHLYANSGNTQDLSFAVVHRSLYSTCNAYNWQNVSTTGYACKTNLPSNTAFRGFGAPQGMFCSEDIMERVAQHLHMDPKVVREKNLYKSGDTTHFGQVIERCTVSRCWEEVLDQSDYSTLRANVQKFNSEHTYKKRGVSVVPVMFSISFTLSWLNQAGALILIYRDGSVLLSHGGTEMGQGLHTKMIQVASRALGIPY</sequence>
<dbReference type="PIRSF" id="PIRSF000127">
    <property type="entry name" value="Xanthine_DH"/>
    <property type="match status" value="1"/>
</dbReference>
<feature type="binding site" evidence="19">
    <location>
        <position position="118"/>
    </location>
    <ligand>
        <name>[2Fe-2S] cluster</name>
        <dbReference type="ChEBI" id="CHEBI:190135"/>
        <label>2</label>
    </ligand>
</feature>
<evidence type="ECO:0000313" key="23">
    <source>
        <dbReference type="Proteomes" id="UP001487740"/>
    </source>
</evidence>
<dbReference type="FunFam" id="3.30.43.10:FF:000001">
    <property type="entry name" value="Xanthine dehydrogenase/oxidase"/>
    <property type="match status" value="1"/>
</dbReference>
<keyword evidence="13" id="KW-0520">NAD</keyword>
<feature type="binding site" evidence="18">
    <location>
        <position position="901"/>
    </location>
    <ligand>
        <name>substrate</name>
    </ligand>
</feature>
<dbReference type="PROSITE" id="PS00197">
    <property type="entry name" value="2FE2S_FER_1"/>
    <property type="match status" value="1"/>
</dbReference>
<comment type="cofactor">
    <cofactor evidence="19">
        <name>Mo-molybdopterin</name>
        <dbReference type="ChEBI" id="CHEBI:71302"/>
    </cofactor>
    <text evidence="19">Binds 1 Mo-molybdopterin (Mo-MPT) cofactor per subunit.</text>
</comment>
<feature type="binding site" evidence="19">
    <location>
        <position position="53"/>
    </location>
    <ligand>
        <name>[2Fe-2S] cluster</name>
        <dbReference type="ChEBI" id="CHEBI:190135"/>
        <label>1</label>
    </ligand>
</feature>
<dbReference type="Gene3D" id="3.10.20.30">
    <property type="match status" value="1"/>
</dbReference>
<feature type="binding site" evidence="18">
    <location>
        <position position="823"/>
    </location>
    <ligand>
        <name>substrate</name>
    </ligand>
</feature>
<feature type="binding site" evidence="19">
    <location>
        <position position="933"/>
    </location>
    <ligand>
        <name>Mo-molybdopterin</name>
        <dbReference type="ChEBI" id="CHEBI:71302"/>
    </ligand>
    <ligandPart>
        <name>Mo</name>
        <dbReference type="ChEBI" id="CHEBI:28685"/>
    </ligandPart>
</feature>
<feature type="binding site" evidence="18">
    <location>
        <position position="382"/>
    </location>
    <ligand>
        <name>FAD</name>
        <dbReference type="ChEBI" id="CHEBI:57692"/>
    </ligand>
</feature>
<evidence type="ECO:0000256" key="17">
    <source>
        <dbReference type="ARBA" id="ARBA00049517"/>
    </source>
</evidence>
<dbReference type="Pfam" id="PF00941">
    <property type="entry name" value="FAD_binding_5"/>
    <property type="match status" value="1"/>
</dbReference>
<dbReference type="PROSITE" id="PS51387">
    <property type="entry name" value="FAD_PCMH"/>
    <property type="match status" value="1"/>
</dbReference>
<feature type="domain" description="FAD-binding PCMH-type" evidence="21">
    <location>
        <begin position="251"/>
        <end position="437"/>
    </location>
</feature>
<dbReference type="InterPro" id="IPR002888">
    <property type="entry name" value="2Fe-2S-bd"/>
</dbReference>
<dbReference type="InterPro" id="IPR036010">
    <property type="entry name" value="2Fe-2S_ferredoxin-like_sf"/>
</dbReference>
<dbReference type="Gene3D" id="1.10.150.120">
    <property type="entry name" value="[2Fe-2S]-binding domain"/>
    <property type="match status" value="1"/>
</dbReference>
<keyword evidence="8 19" id="KW-0479">Metal-binding</keyword>
<dbReference type="AlphaFoldDB" id="A0AAW0T1W5"/>
<dbReference type="EMBL" id="JARAKH010000041">
    <property type="protein sequence ID" value="KAK8381248.1"/>
    <property type="molecule type" value="Genomic_DNA"/>
</dbReference>
<dbReference type="InterPro" id="IPR036884">
    <property type="entry name" value="2Fe-2S-bd_dom_sf"/>
</dbReference>
<reference evidence="22 23" key="1">
    <citation type="submission" date="2023-03" db="EMBL/GenBank/DDBJ databases">
        <title>High-quality genome of Scylla paramamosain provides insights in environmental adaptation.</title>
        <authorList>
            <person name="Zhang L."/>
        </authorList>
    </citation>
    <scope>NUCLEOTIDE SEQUENCE [LARGE SCALE GENOMIC DNA]</scope>
    <source>
        <strain evidence="22">LZ_2023a</strain>
        <tissue evidence="22">Muscle</tissue>
    </source>
</reference>
<dbReference type="GO" id="GO:0051537">
    <property type="term" value="F:2 iron, 2 sulfur cluster binding"/>
    <property type="evidence" value="ECO:0007669"/>
    <property type="project" value="UniProtKB-KW"/>
</dbReference>
<dbReference type="FunFam" id="3.30.390.50:FF:000001">
    <property type="entry name" value="Xanthine dehydrogenase oxidase"/>
    <property type="match status" value="1"/>
</dbReference>
<feature type="binding site" evidence="19">
    <location>
        <position position="788"/>
    </location>
    <ligand>
        <name>Mo-molybdopterin</name>
        <dbReference type="ChEBI" id="CHEBI:71302"/>
    </ligand>
    <ligandPart>
        <name>Mo</name>
        <dbReference type="ChEBI" id="CHEBI:28685"/>
    </ligandPart>
</feature>
<dbReference type="SMART" id="SM01092">
    <property type="entry name" value="CO_deh_flav_C"/>
    <property type="match status" value="1"/>
</dbReference>
<comment type="similarity">
    <text evidence="3">Belongs to the xanthine dehydrogenase family.</text>
</comment>
<evidence type="ECO:0000256" key="11">
    <source>
        <dbReference type="ARBA" id="ARBA00023004"/>
    </source>
</evidence>
<dbReference type="EC" id="1.17.1.4" evidence="4"/>
<evidence type="ECO:0000256" key="2">
    <source>
        <dbReference type="ARBA" id="ARBA00004275"/>
    </source>
</evidence>
<keyword evidence="23" id="KW-1185">Reference proteome</keyword>
<keyword evidence="7 19" id="KW-0001">2Fe-2S</keyword>
<dbReference type="InterPro" id="IPR014307">
    <property type="entry name" value="Xanthine_DH_ssu"/>
</dbReference>
<feature type="binding site" evidence="18">
    <location>
        <position position="1031"/>
    </location>
    <ligand>
        <name>substrate</name>
    </ligand>
</feature>
<dbReference type="InterPro" id="IPR016167">
    <property type="entry name" value="FAD-bd_PCMH_sub1"/>
</dbReference>
<dbReference type="InterPro" id="IPR016166">
    <property type="entry name" value="FAD-bd_PCMH"/>
</dbReference>
<keyword evidence="10" id="KW-0560">Oxidoreductase</keyword>
<keyword evidence="9 18" id="KW-0274">FAD</keyword>
<evidence type="ECO:0000256" key="9">
    <source>
        <dbReference type="ARBA" id="ARBA00022827"/>
    </source>
</evidence>
<dbReference type="InterPro" id="IPR002346">
    <property type="entry name" value="Mopterin_DH_FAD-bd"/>
</dbReference>
<keyword evidence="11 19" id="KW-0408">Iron</keyword>
<dbReference type="Gene3D" id="3.30.465.10">
    <property type="match status" value="1"/>
</dbReference>
<dbReference type="Pfam" id="PF20256">
    <property type="entry name" value="MoCoBD_2"/>
    <property type="match status" value="1"/>
</dbReference>
<accession>A0AAW0T1W5</accession>
<dbReference type="FunFam" id="3.30.365.10:FF:000001">
    <property type="entry name" value="Xanthine dehydrogenase oxidase"/>
    <property type="match status" value="1"/>
</dbReference>
<evidence type="ECO:0000256" key="6">
    <source>
        <dbReference type="ARBA" id="ARBA00022630"/>
    </source>
</evidence>
<dbReference type="SUPFAM" id="SSF54665">
    <property type="entry name" value="CO dehydrogenase molybdoprotein N-domain-like"/>
    <property type="match status" value="1"/>
</dbReference>
<dbReference type="SUPFAM" id="SSF56176">
    <property type="entry name" value="FAD-binding/transporter-associated domain-like"/>
    <property type="match status" value="1"/>
</dbReference>
<dbReference type="InterPro" id="IPR008274">
    <property type="entry name" value="AldOxase/xan_DH_MoCoBD1"/>
</dbReference>
<evidence type="ECO:0000256" key="19">
    <source>
        <dbReference type="PIRSR" id="PIRSR000127-3"/>
    </source>
</evidence>
<evidence type="ECO:0000256" key="13">
    <source>
        <dbReference type="ARBA" id="ARBA00023027"/>
    </source>
</evidence>
<dbReference type="InterPro" id="IPR036318">
    <property type="entry name" value="FAD-bd_PCMH-like_sf"/>
</dbReference>
<dbReference type="Pfam" id="PF02738">
    <property type="entry name" value="MoCoBD_1"/>
    <property type="match status" value="1"/>
</dbReference>
<comment type="catalytic activity">
    <reaction evidence="16">
        <text>xanthine + NAD(+) + H2O = urate + NADH + H(+)</text>
        <dbReference type="Rhea" id="RHEA:16669"/>
        <dbReference type="ChEBI" id="CHEBI:15377"/>
        <dbReference type="ChEBI" id="CHEBI:15378"/>
        <dbReference type="ChEBI" id="CHEBI:17712"/>
        <dbReference type="ChEBI" id="CHEBI:17775"/>
        <dbReference type="ChEBI" id="CHEBI:57540"/>
        <dbReference type="ChEBI" id="CHEBI:57945"/>
        <dbReference type="EC" id="1.17.1.4"/>
    </reaction>
</comment>
<dbReference type="InterPro" id="IPR001041">
    <property type="entry name" value="2Fe-2S_ferredoxin-type"/>
</dbReference>
<dbReference type="Pfam" id="PF01315">
    <property type="entry name" value="Ald_Xan_dh_C"/>
    <property type="match status" value="1"/>
</dbReference>
<evidence type="ECO:0000313" key="22">
    <source>
        <dbReference type="EMBL" id="KAK8381248.1"/>
    </source>
</evidence>
<feature type="binding site" evidence="19">
    <location>
        <position position="56"/>
    </location>
    <ligand>
        <name>[2Fe-2S] cluster</name>
        <dbReference type="ChEBI" id="CHEBI:190135"/>
        <label>1</label>
    </ligand>
</feature>
<dbReference type="InterPro" id="IPR016208">
    <property type="entry name" value="Ald_Oxase/xanthine_DH-like"/>
</dbReference>
<evidence type="ECO:0000256" key="3">
    <source>
        <dbReference type="ARBA" id="ARBA00006849"/>
    </source>
</evidence>
<dbReference type="SUPFAM" id="SSF54292">
    <property type="entry name" value="2Fe-2S ferredoxin-like"/>
    <property type="match status" value="1"/>
</dbReference>
<dbReference type="GO" id="GO:0004854">
    <property type="term" value="F:xanthine dehydrogenase activity"/>
    <property type="evidence" value="ECO:0007669"/>
    <property type="project" value="UniProtKB-EC"/>
</dbReference>
<dbReference type="SMART" id="SM01008">
    <property type="entry name" value="Ald_Xan_dh_C"/>
    <property type="match status" value="1"/>
</dbReference>
<feature type="binding site" evidence="19">
    <location>
        <position position="153"/>
    </location>
    <ligand>
        <name>[2Fe-2S] cluster</name>
        <dbReference type="ChEBI" id="CHEBI:190135"/>
        <label>2</label>
    </ligand>
</feature>
<feature type="binding site" evidence="19">
    <location>
        <position position="48"/>
    </location>
    <ligand>
        <name>[2Fe-2S] cluster</name>
        <dbReference type="ChEBI" id="CHEBI:190135"/>
        <label>1</label>
    </ligand>
</feature>
<evidence type="ECO:0000256" key="16">
    <source>
        <dbReference type="ARBA" id="ARBA00049017"/>
    </source>
</evidence>
<evidence type="ECO:0000259" key="21">
    <source>
        <dbReference type="PROSITE" id="PS51387"/>
    </source>
</evidence>
<keyword evidence="12 19" id="KW-0411">Iron-sulfur</keyword>
<dbReference type="Gene3D" id="3.30.390.50">
    <property type="entry name" value="CO dehydrogenase flavoprotein, C-terminal domain"/>
    <property type="match status" value="1"/>
</dbReference>
<feature type="binding site" evidence="19">
    <location>
        <position position="155"/>
    </location>
    <ligand>
        <name>[2Fe-2S] cluster</name>
        <dbReference type="ChEBI" id="CHEBI:190135"/>
        <label>2</label>
    </ligand>
</feature>
<evidence type="ECO:0000256" key="18">
    <source>
        <dbReference type="PIRSR" id="PIRSR000127-2"/>
    </source>
</evidence>
<evidence type="ECO:0000256" key="14">
    <source>
        <dbReference type="ARBA" id="ARBA00023140"/>
    </source>
</evidence>
<feature type="binding site" evidence="19">
    <location>
        <position position="819"/>
    </location>
    <ligand>
        <name>Mo-molybdopterin</name>
        <dbReference type="ChEBI" id="CHEBI:71302"/>
    </ligand>
    <ligandPart>
        <name>Mo</name>
        <dbReference type="ChEBI" id="CHEBI:28685"/>
    </ligandPart>
</feature>
<organism evidence="22 23">
    <name type="scientific">Scylla paramamosain</name>
    <name type="common">Mud crab</name>
    <dbReference type="NCBI Taxonomy" id="85552"/>
    <lineage>
        <taxon>Eukaryota</taxon>
        <taxon>Metazoa</taxon>
        <taxon>Ecdysozoa</taxon>
        <taxon>Arthropoda</taxon>
        <taxon>Crustacea</taxon>
        <taxon>Multicrustacea</taxon>
        <taxon>Malacostraca</taxon>
        <taxon>Eumalacostraca</taxon>
        <taxon>Eucarida</taxon>
        <taxon>Decapoda</taxon>
        <taxon>Pleocyemata</taxon>
        <taxon>Brachyura</taxon>
        <taxon>Eubrachyura</taxon>
        <taxon>Portunoidea</taxon>
        <taxon>Portunidae</taxon>
        <taxon>Portuninae</taxon>
        <taxon>Scylla</taxon>
    </lineage>
</organism>
<keyword evidence="5 19" id="KW-0500">Molybdenum</keyword>
<comment type="cofactor">
    <cofactor evidence="19">
        <name>[2Fe-2S] cluster</name>
        <dbReference type="ChEBI" id="CHEBI:190135"/>
    </cofactor>
    <text evidence="19">Binds 2 [2Fe-2S] clusters.</text>
</comment>
<dbReference type="Pfam" id="PF01799">
    <property type="entry name" value="Fer2_2"/>
    <property type="match status" value="1"/>
</dbReference>
<dbReference type="InterPro" id="IPR016169">
    <property type="entry name" value="FAD-bd_PCMH_sub2"/>
</dbReference>
<dbReference type="SUPFAM" id="SSF55447">
    <property type="entry name" value="CO dehydrogenase flavoprotein C-terminal domain-like"/>
    <property type="match status" value="1"/>
</dbReference>
<dbReference type="InterPro" id="IPR005107">
    <property type="entry name" value="CO_DH_flav_C"/>
</dbReference>
<evidence type="ECO:0000256" key="12">
    <source>
        <dbReference type="ARBA" id="ARBA00023014"/>
    </source>
</evidence>
<dbReference type="InterPro" id="IPR012675">
    <property type="entry name" value="Beta-grasp_dom_sf"/>
</dbReference>
<dbReference type="GO" id="GO:0005506">
    <property type="term" value="F:iron ion binding"/>
    <property type="evidence" value="ECO:0007669"/>
    <property type="project" value="InterPro"/>
</dbReference>
<dbReference type="PANTHER" id="PTHR45444:SF3">
    <property type="entry name" value="XANTHINE DEHYDROGENASE"/>
    <property type="match status" value="1"/>
</dbReference>
<dbReference type="InterPro" id="IPR036856">
    <property type="entry name" value="Ald_Oxase/Xan_DH_a/b_sf"/>
</dbReference>